<evidence type="ECO:0000313" key="3">
    <source>
        <dbReference type="Proteomes" id="UP000291819"/>
    </source>
</evidence>
<name>A0A4Q9HBZ2_9SPHI</name>
<keyword evidence="1" id="KW-0732">Signal</keyword>
<dbReference type="RefSeq" id="WP_131030475.1">
    <property type="nucleotide sequence ID" value="NZ_SIXF01000011.1"/>
</dbReference>
<proteinExistence type="predicted"/>
<dbReference type="EMBL" id="SIXF01000011">
    <property type="protein sequence ID" value="TBO41783.1"/>
    <property type="molecule type" value="Genomic_DNA"/>
</dbReference>
<dbReference type="AlphaFoldDB" id="A0A4Q9HBZ2"/>
<evidence type="ECO:0000313" key="2">
    <source>
        <dbReference type="EMBL" id="TBO41783.1"/>
    </source>
</evidence>
<protein>
    <submittedName>
        <fullName evidence="2">Uncharacterized protein</fullName>
    </submittedName>
</protein>
<comment type="caution">
    <text evidence="2">The sequence shown here is derived from an EMBL/GenBank/DDBJ whole genome shotgun (WGS) entry which is preliminary data.</text>
</comment>
<organism evidence="2 3">
    <name type="scientific">Pedobacter kyonggii</name>
    <dbReference type="NCBI Taxonomy" id="1926871"/>
    <lineage>
        <taxon>Bacteria</taxon>
        <taxon>Pseudomonadati</taxon>
        <taxon>Bacteroidota</taxon>
        <taxon>Sphingobacteriia</taxon>
        <taxon>Sphingobacteriales</taxon>
        <taxon>Sphingobacteriaceae</taxon>
        <taxon>Pedobacter</taxon>
    </lineage>
</organism>
<sequence>MRLISCVALLMVIPAVGLLTKANKFTDDKSPEASVHEHIVNDSASLKLFNHVDTAAKFEGAPVVFTTDYRLNFLKPVYLHSNPLFTINKIK</sequence>
<feature type="chain" id="PRO_5020519017" evidence="1">
    <location>
        <begin position="18"/>
        <end position="91"/>
    </location>
</feature>
<keyword evidence="3" id="KW-1185">Reference proteome</keyword>
<gene>
    <name evidence="2" type="ORF">EYS08_13130</name>
</gene>
<feature type="signal peptide" evidence="1">
    <location>
        <begin position="1"/>
        <end position="17"/>
    </location>
</feature>
<dbReference type="OrthoDB" id="771765at2"/>
<evidence type="ECO:0000256" key="1">
    <source>
        <dbReference type="SAM" id="SignalP"/>
    </source>
</evidence>
<accession>A0A4Q9HBZ2</accession>
<reference evidence="2 3" key="1">
    <citation type="submission" date="2019-02" db="EMBL/GenBank/DDBJ databases">
        <title>Pedobacter kyonggii whole genome sequence analysis.</title>
        <authorList>
            <person name="Dahal R.H."/>
        </authorList>
    </citation>
    <scope>NUCLEOTIDE SEQUENCE [LARGE SCALE GENOMIC DNA]</scope>
    <source>
        <strain evidence="2 3">K-4-11-1</strain>
    </source>
</reference>
<dbReference type="Proteomes" id="UP000291819">
    <property type="component" value="Unassembled WGS sequence"/>
</dbReference>